<sequence>MRRGKVNILEYAASTLVAKSNGRLGAGAGHIKSSFKKISSNFYSLLNQMRLGVFAPRFYRA</sequence>
<evidence type="ECO:0000313" key="2">
    <source>
        <dbReference type="Proteomes" id="UP000680670"/>
    </source>
</evidence>
<name>A0ABQ4KXI8_SIMTE</name>
<comment type="caution">
    <text evidence="1">The sequence shown here is derived from an EMBL/GenBank/DDBJ whole genome shotgun (WGS) entry which is preliminary data.</text>
</comment>
<dbReference type="EMBL" id="BORJ01000005">
    <property type="protein sequence ID" value="GIN96387.1"/>
    <property type="molecule type" value="Genomic_DNA"/>
</dbReference>
<dbReference type="Proteomes" id="UP000680670">
    <property type="component" value="Unassembled WGS sequence"/>
</dbReference>
<accession>A0ABQ4KXI8</accession>
<organism evidence="1 2">
    <name type="scientific">Siminovitchia terrae</name>
    <name type="common">Bacillus terrae</name>
    <dbReference type="NCBI Taxonomy" id="1914933"/>
    <lineage>
        <taxon>Bacteria</taxon>
        <taxon>Bacillati</taxon>
        <taxon>Bacillota</taxon>
        <taxon>Bacilli</taxon>
        <taxon>Bacillales</taxon>
        <taxon>Bacillaceae</taxon>
        <taxon>Siminovitchia</taxon>
    </lineage>
</organism>
<evidence type="ECO:0000313" key="1">
    <source>
        <dbReference type="EMBL" id="GIN96387.1"/>
    </source>
</evidence>
<proteinExistence type="predicted"/>
<keyword evidence="2" id="KW-1185">Reference proteome</keyword>
<protein>
    <submittedName>
        <fullName evidence="1">Uncharacterized protein</fullName>
    </submittedName>
</protein>
<gene>
    <name evidence="1" type="ORF">J6TS1_22570</name>
</gene>
<reference evidence="1 2" key="1">
    <citation type="submission" date="2021-03" db="EMBL/GenBank/DDBJ databases">
        <title>Antimicrobial resistance genes in bacteria isolated from Japanese honey, and their potential for conferring macrolide and lincosamide resistance in the American foulbrood pathogen Paenibacillus larvae.</title>
        <authorList>
            <person name="Okamoto M."/>
            <person name="Kumagai M."/>
            <person name="Kanamori H."/>
            <person name="Takamatsu D."/>
        </authorList>
    </citation>
    <scope>NUCLEOTIDE SEQUENCE [LARGE SCALE GENOMIC DNA]</scope>
    <source>
        <strain evidence="1 2">J6TS1</strain>
    </source>
</reference>